<reference evidence="1 2" key="1">
    <citation type="submission" date="2022-05" db="EMBL/GenBank/DDBJ databases">
        <authorList>
            <person name="Jo J.-H."/>
            <person name="Im W.-T."/>
        </authorList>
    </citation>
    <scope>NUCLEOTIDE SEQUENCE [LARGE SCALE GENOMIC DNA]</scope>
    <source>
        <strain evidence="1 2">NSE70-1</strain>
    </source>
</reference>
<dbReference type="PROSITE" id="PS51257">
    <property type="entry name" value="PROKAR_LIPOPROTEIN"/>
    <property type="match status" value="1"/>
</dbReference>
<sequence length="180" mass="20350">MQKWLVALVAIIGGCASQRTQDEVRLATSEAFIDAFYSYDLPRLRIAMSDAPGSMGDTLYYQQWAEAGHYVVLNRKPCRMEKTDEAVCPVTVKDDLVPALGVRRYVTDNFHFAFQDDRIVKVWNSSDDPPEYSQAMAWLRRERPDIFTGPCRGMWEGGPTPKDCVRAIVQGFADFTARTG</sequence>
<dbReference type="EMBL" id="JAMGBA010000001">
    <property type="protein sequence ID" value="MCL6698377.1"/>
    <property type="molecule type" value="Genomic_DNA"/>
</dbReference>
<dbReference type="RefSeq" id="WP_249903718.1">
    <property type="nucleotide sequence ID" value="NZ_JAMGBA010000001.1"/>
</dbReference>
<evidence type="ECO:0000313" key="2">
    <source>
        <dbReference type="Proteomes" id="UP001203410"/>
    </source>
</evidence>
<dbReference type="Proteomes" id="UP001203410">
    <property type="component" value="Unassembled WGS sequence"/>
</dbReference>
<comment type="caution">
    <text evidence="1">The sequence shown here is derived from an EMBL/GenBank/DDBJ whole genome shotgun (WGS) entry which is preliminary data.</text>
</comment>
<keyword evidence="2" id="KW-1185">Reference proteome</keyword>
<evidence type="ECO:0008006" key="3">
    <source>
        <dbReference type="Google" id="ProtNLM"/>
    </source>
</evidence>
<proteinExistence type="predicted"/>
<evidence type="ECO:0000313" key="1">
    <source>
        <dbReference type="EMBL" id="MCL6698377.1"/>
    </source>
</evidence>
<name>A0ABT0RTQ7_9SPHN</name>
<accession>A0ABT0RTQ7</accession>
<organism evidence="1 2">
    <name type="scientific">Sphingomonas caseinilyticus</name>
    <dbReference type="NCBI Taxonomy" id="2908205"/>
    <lineage>
        <taxon>Bacteria</taxon>
        <taxon>Pseudomonadati</taxon>
        <taxon>Pseudomonadota</taxon>
        <taxon>Alphaproteobacteria</taxon>
        <taxon>Sphingomonadales</taxon>
        <taxon>Sphingomonadaceae</taxon>
        <taxon>Sphingomonas</taxon>
    </lineage>
</organism>
<protein>
    <recommendedName>
        <fullName evidence="3">Lipoprotein</fullName>
    </recommendedName>
</protein>
<gene>
    <name evidence="1" type="ORF">LZ496_06225</name>
</gene>